<gene>
    <name evidence="3" type="ORF">EII39_07190</name>
    <name evidence="2" type="ORF">FKX92_06785</name>
</gene>
<dbReference type="EMBL" id="RQZI01000007">
    <property type="protein sequence ID" value="RRC91766.1"/>
    <property type="molecule type" value="Genomic_DNA"/>
</dbReference>
<organism evidence="3 4">
    <name type="scientific">Streptococcus sanguinis</name>
    <dbReference type="NCBI Taxonomy" id="1305"/>
    <lineage>
        <taxon>Bacteria</taxon>
        <taxon>Bacillati</taxon>
        <taxon>Bacillota</taxon>
        <taxon>Bacilli</taxon>
        <taxon>Lactobacillales</taxon>
        <taxon>Streptococcaceae</taxon>
        <taxon>Streptococcus</taxon>
    </lineage>
</organism>
<dbReference type="SMART" id="SM00850">
    <property type="entry name" value="LytTR"/>
    <property type="match status" value="1"/>
</dbReference>
<dbReference type="PROSITE" id="PS50930">
    <property type="entry name" value="HTH_LYTTR"/>
    <property type="match status" value="1"/>
</dbReference>
<evidence type="ECO:0000259" key="1">
    <source>
        <dbReference type="PROSITE" id="PS50930"/>
    </source>
</evidence>
<evidence type="ECO:0000313" key="5">
    <source>
        <dbReference type="Proteomes" id="UP000324105"/>
    </source>
</evidence>
<dbReference type="AlphaFoldDB" id="A0A3P1S3U5"/>
<dbReference type="GO" id="GO:0000156">
    <property type="term" value="F:phosphorelay response regulator activity"/>
    <property type="evidence" value="ECO:0007669"/>
    <property type="project" value="InterPro"/>
</dbReference>
<feature type="domain" description="HTH LytTR-type" evidence="1">
    <location>
        <begin position="52"/>
        <end position="156"/>
    </location>
</feature>
<dbReference type="GO" id="GO:0003677">
    <property type="term" value="F:DNA binding"/>
    <property type="evidence" value="ECO:0007669"/>
    <property type="project" value="InterPro"/>
</dbReference>
<comment type="caution">
    <text evidence="3">The sequence shown here is derived from an EMBL/GenBank/DDBJ whole genome shotgun (WGS) entry which is preliminary data.</text>
</comment>
<dbReference type="Proteomes" id="UP000324105">
    <property type="component" value="Unassembled WGS sequence"/>
</dbReference>
<proteinExistence type="predicted"/>
<sequence>MKSEARKGVAMKIRIELDTDMAETEVVIRTAQYGEEVARIQAALEQANRQPIAFYKDTSEYFVDLKNILFFETDATKIYAHSRDDAYEVKLKLYELEERLPAYFCRISKSTIANAKAIYALDKSFSGTSTIQFYDTHKQVHVSRHYYQILKEKLNETR</sequence>
<dbReference type="PANTHER" id="PTHR37299">
    <property type="entry name" value="TRANSCRIPTIONAL REGULATOR-RELATED"/>
    <property type="match status" value="1"/>
</dbReference>
<accession>A0A3P1S3U5</accession>
<reference evidence="2 5" key="2">
    <citation type="submission" date="2019-06" db="EMBL/GenBank/DDBJ databases">
        <title>Genome sequence and analysis of a MDR-Streptococcus sanguis isolated from throat swab of children with scarlet fever from Hangzhou,China.</title>
        <authorList>
            <person name="Huang Y."/>
            <person name="Xie L."/>
            <person name="Liu W."/>
        </authorList>
    </citation>
    <scope>NUCLEOTIDE SEQUENCE [LARGE SCALE GENOMIC DNA]</scope>
    <source>
        <strain evidence="2 5">S28</strain>
    </source>
</reference>
<dbReference type="PANTHER" id="PTHR37299:SF4">
    <property type="entry name" value="TRANSCRIPTIONAL REGULATOR"/>
    <property type="match status" value="1"/>
</dbReference>
<protein>
    <submittedName>
        <fullName evidence="3">LytTR family transcriptional regulator</fullName>
    </submittedName>
</protein>
<evidence type="ECO:0000313" key="3">
    <source>
        <dbReference type="EMBL" id="RRC91766.1"/>
    </source>
</evidence>
<dbReference type="InterPro" id="IPR007492">
    <property type="entry name" value="LytTR_DNA-bd_dom"/>
</dbReference>
<dbReference type="Proteomes" id="UP000277597">
    <property type="component" value="Unassembled WGS sequence"/>
</dbReference>
<evidence type="ECO:0000313" key="4">
    <source>
        <dbReference type="Proteomes" id="UP000277597"/>
    </source>
</evidence>
<dbReference type="EMBL" id="VIBR01000002">
    <property type="protein sequence ID" value="KAA0117779.1"/>
    <property type="molecule type" value="Genomic_DNA"/>
</dbReference>
<evidence type="ECO:0000313" key="2">
    <source>
        <dbReference type="EMBL" id="KAA0117779.1"/>
    </source>
</evidence>
<dbReference type="Pfam" id="PF04397">
    <property type="entry name" value="LytTR"/>
    <property type="match status" value="1"/>
</dbReference>
<dbReference type="Gene3D" id="2.40.50.1020">
    <property type="entry name" value="LytTr DNA-binding domain"/>
    <property type="match status" value="1"/>
</dbReference>
<name>A0A3P1S3U5_STRSA</name>
<reference evidence="3 4" key="1">
    <citation type="submission" date="2018-11" db="EMBL/GenBank/DDBJ databases">
        <title>Genomes From Bacteria Associated with the Canine Oral Cavity: a Test Case for Automated Genome-Based Taxonomic Assignment.</title>
        <authorList>
            <person name="Coil D.A."/>
            <person name="Jospin G."/>
            <person name="Darling A.E."/>
            <person name="Wallis C."/>
            <person name="Davis I.J."/>
            <person name="Harris S."/>
            <person name="Eisen J.A."/>
            <person name="Holcombe L.J."/>
            <person name="O'Flynn C."/>
        </authorList>
    </citation>
    <scope>NUCLEOTIDE SEQUENCE [LARGE SCALE GENOMIC DNA]</scope>
    <source>
        <strain evidence="3 4">OH953</strain>
    </source>
</reference>
<dbReference type="InterPro" id="IPR046947">
    <property type="entry name" value="LytR-like"/>
</dbReference>